<dbReference type="InterPro" id="IPR014027">
    <property type="entry name" value="UDP-Glc/GDP-Man_DH_C"/>
</dbReference>
<feature type="binding site" evidence="10">
    <location>
        <position position="334"/>
    </location>
    <ligand>
        <name>NAD(+)</name>
        <dbReference type="ChEBI" id="CHEBI:57540"/>
    </ligand>
</feature>
<feature type="binding site" evidence="10">
    <location>
        <position position="270"/>
    </location>
    <ligand>
        <name>NAD(+)</name>
        <dbReference type="ChEBI" id="CHEBI:57540"/>
    </ligand>
</feature>
<dbReference type="InterPro" id="IPR017476">
    <property type="entry name" value="UDP-Glc/GDP-Man"/>
</dbReference>
<dbReference type="PANTHER" id="PTHR43750:SF3">
    <property type="entry name" value="UDP-GLUCOSE 6-DEHYDROGENASE TUAD"/>
    <property type="match status" value="1"/>
</dbReference>
<feature type="binding site" evidence="9">
    <location>
        <position position="264"/>
    </location>
    <ligand>
        <name>substrate</name>
    </ligand>
</feature>
<evidence type="ECO:0000256" key="9">
    <source>
        <dbReference type="PIRSR" id="PIRSR500134-2"/>
    </source>
</evidence>
<dbReference type="PIRSF" id="PIRSF500134">
    <property type="entry name" value="UDPglc_DH_bac"/>
    <property type="match status" value="1"/>
</dbReference>
<comment type="pathway">
    <text evidence="1">Nucleotide-sugar biosynthesis; UDP-alpha-D-glucuronate biosynthesis; UDP-alpha-D-glucuronate from UDP-alpha-D-glucose: step 1/1.</text>
</comment>
<evidence type="ECO:0000313" key="13">
    <source>
        <dbReference type="Proteomes" id="UP000198304"/>
    </source>
</evidence>
<feature type="active site" description="Nucleophile" evidence="8">
    <location>
        <position position="267"/>
    </location>
</feature>
<evidence type="ECO:0000256" key="1">
    <source>
        <dbReference type="ARBA" id="ARBA00004701"/>
    </source>
</evidence>
<feature type="binding site" evidence="10">
    <location>
        <position position="159"/>
    </location>
    <ligand>
        <name>NAD(+)</name>
        <dbReference type="ChEBI" id="CHEBI:57540"/>
    </ligand>
</feature>
<accession>A0A239DDU1</accession>
<dbReference type="PANTHER" id="PTHR43750">
    <property type="entry name" value="UDP-GLUCOSE 6-DEHYDROGENASE TUAD"/>
    <property type="match status" value="1"/>
</dbReference>
<keyword evidence="5 7" id="KW-0520">NAD</keyword>
<feature type="binding site" evidence="9">
    <location>
        <begin position="256"/>
        <end position="260"/>
    </location>
    <ligand>
        <name>substrate</name>
    </ligand>
</feature>
<dbReference type="UniPathway" id="UPA00038">
    <property type="reaction ID" value="UER00491"/>
</dbReference>
<evidence type="ECO:0000256" key="7">
    <source>
        <dbReference type="PIRNR" id="PIRNR000124"/>
    </source>
</evidence>
<dbReference type="Gene3D" id="3.40.50.720">
    <property type="entry name" value="NAD(P)-binding Rossmann-like Domain"/>
    <property type="match status" value="2"/>
</dbReference>
<keyword evidence="4 7" id="KW-0560">Oxidoreductase</keyword>
<dbReference type="GO" id="GO:0006065">
    <property type="term" value="P:UDP-glucuronate biosynthetic process"/>
    <property type="evidence" value="ECO:0007669"/>
    <property type="project" value="UniProtKB-UniPathway"/>
</dbReference>
<evidence type="ECO:0000256" key="4">
    <source>
        <dbReference type="ARBA" id="ARBA00023002"/>
    </source>
</evidence>
<protein>
    <recommendedName>
        <fullName evidence="3 7">UDP-glucose 6-dehydrogenase</fullName>
        <ecNumber evidence="3 7">1.1.1.22</ecNumber>
    </recommendedName>
</protein>
<name>A0A239DDU1_9FIRM</name>
<evidence type="ECO:0000256" key="8">
    <source>
        <dbReference type="PIRSR" id="PIRSR500134-1"/>
    </source>
</evidence>
<feature type="binding site" evidence="9">
    <location>
        <begin position="156"/>
        <end position="159"/>
    </location>
    <ligand>
        <name>substrate</name>
    </ligand>
</feature>
<dbReference type="Pfam" id="PF03721">
    <property type="entry name" value="UDPG_MGDP_dh_N"/>
    <property type="match status" value="1"/>
</dbReference>
<feature type="binding site" evidence="9">
    <location>
        <position position="327"/>
    </location>
    <ligand>
        <name>substrate</name>
    </ligand>
</feature>
<evidence type="ECO:0000256" key="3">
    <source>
        <dbReference type="ARBA" id="ARBA00012954"/>
    </source>
</evidence>
<feature type="domain" description="UDP-glucose/GDP-mannose dehydrogenase C-terminal" evidence="11">
    <location>
        <begin position="320"/>
        <end position="425"/>
    </location>
</feature>
<dbReference type="RefSeq" id="WP_089282619.1">
    <property type="nucleotide sequence ID" value="NZ_FZOJ01000007.1"/>
</dbReference>
<feature type="binding site" evidence="10">
    <location>
        <position position="87"/>
    </location>
    <ligand>
        <name>NAD(+)</name>
        <dbReference type="ChEBI" id="CHEBI:57540"/>
    </ligand>
</feature>
<keyword evidence="13" id="KW-1185">Reference proteome</keyword>
<dbReference type="EC" id="1.1.1.22" evidence="3 7"/>
<comment type="catalytic activity">
    <reaction evidence="6 7">
        <text>UDP-alpha-D-glucose + 2 NAD(+) + H2O = UDP-alpha-D-glucuronate + 2 NADH + 3 H(+)</text>
        <dbReference type="Rhea" id="RHEA:23596"/>
        <dbReference type="ChEBI" id="CHEBI:15377"/>
        <dbReference type="ChEBI" id="CHEBI:15378"/>
        <dbReference type="ChEBI" id="CHEBI:57540"/>
        <dbReference type="ChEBI" id="CHEBI:57945"/>
        <dbReference type="ChEBI" id="CHEBI:58052"/>
        <dbReference type="ChEBI" id="CHEBI:58885"/>
        <dbReference type="EC" id="1.1.1.22"/>
    </reaction>
</comment>
<reference evidence="13" key="1">
    <citation type="submission" date="2017-06" db="EMBL/GenBank/DDBJ databases">
        <authorList>
            <person name="Varghese N."/>
            <person name="Submissions S."/>
        </authorList>
    </citation>
    <scope>NUCLEOTIDE SEQUENCE [LARGE SCALE GENOMIC DNA]</scope>
    <source>
        <strain evidence="13">SCA</strain>
    </source>
</reference>
<dbReference type="InterPro" id="IPR001732">
    <property type="entry name" value="UDP-Glc/GDP-Man_DH_N"/>
</dbReference>
<dbReference type="GO" id="GO:0003979">
    <property type="term" value="F:UDP-glucose 6-dehydrogenase activity"/>
    <property type="evidence" value="ECO:0007669"/>
    <property type="project" value="UniProtKB-EC"/>
</dbReference>
<dbReference type="InterPro" id="IPR028357">
    <property type="entry name" value="UDPglc_DH_bac"/>
</dbReference>
<dbReference type="PROSITE" id="PS51257">
    <property type="entry name" value="PROKAR_LIPOPROTEIN"/>
    <property type="match status" value="1"/>
</dbReference>
<dbReference type="SUPFAM" id="SSF51735">
    <property type="entry name" value="NAD(P)-binding Rossmann-fold domains"/>
    <property type="match status" value="1"/>
</dbReference>
<dbReference type="OrthoDB" id="9803238at2"/>
<feature type="binding site" evidence="10">
    <location>
        <position position="122"/>
    </location>
    <ligand>
        <name>NAD(+)</name>
        <dbReference type="ChEBI" id="CHEBI:57540"/>
    </ligand>
</feature>
<comment type="similarity">
    <text evidence="2 7">Belongs to the UDP-glucose/GDP-mannose dehydrogenase family.</text>
</comment>
<dbReference type="EMBL" id="FZOJ01000007">
    <property type="protein sequence ID" value="SNS30091.1"/>
    <property type="molecule type" value="Genomic_DNA"/>
</dbReference>
<feature type="binding site" evidence="10">
    <location>
        <position position="31"/>
    </location>
    <ligand>
        <name>NAD(+)</name>
        <dbReference type="ChEBI" id="CHEBI:57540"/>
    </ligand>
</feature>
<gene>
    <name evidence="12" type="ORF">SAMN05446037_1007110</name>
</gene>
<proteinExistence type="inferred from homology"/>
<organism evidence="12 13">
    <name type="scientific">Anaerovirgula multivorans</name>
    <dbReference type="NCBI Taxonomy" id="312168"/>
    <lineage>
        <taxon>Bacteria</taxon>
        <taxon>Bacillati</taxon>
        <taxon>Bacillota</taxon>
        <taxon>Clostridia</taxon>
        <taxon>Peptostreptococcales</taxon>
        <taxon>Natronincolaceae</taxon>
        <taxon>Anaerovirgula</taxon>
    </lineage>
</organism>
<dbReference type="InterPro" id="IPR008927">
    <property type="entry name" value="6-PGluconate_DH-like_C_sf"/>
</dbReference>
<sequence>MHKIAVVGSGYVGLVTGACLAEFGMEVTCIDRNIAKINGLKNGRIPIYEPGLEQLVKKHFHHKRLHFTTNIKTAVEESEVILIAVGTPTKEDGSADLKSVLQVAEDIAKYINGYKIIVDKSTVPVGTGQKVKQTIRNILSNKNNNTSFDVVSNPEFLREGSAINDFLKPDRIVLGVESKMAEKVMREVYAVPNGHGIPFIVTNLETAEMIKYAANAFLALKITYINEIANLCERVGADVKMIAEGMGMDHRISPKFLQPGPGFGGSCFPKDAKALAKTGRDNSLPLTLVEQTIIANELQKHRMIEKISNNMGDLKGKTLGVLGITFKPETDDMREAPSLVILEALVRKGAYIKVYDPAGEKEGRLRFNHIKDKVVFCQDEYTAIKEVDGILILTEWPQFKKIDLDYIKNQMKGNYFFDFRNIFERSAIEAKGFQYYCVGR</sequence>
<dbReference type="PIRSF" id="PIRSF000124">
    <property type="entry name" value="UDPglc_GDPman_dh"/>
    <property type="match status" value="1"/>
</dbReference>
<evidence type="ECO:0000313" key="12">
    <source>
        <dbReference type="EMBL" id="SNS30091.1"/>
    </source>
</evidence>
<dbReference type="GO" id="GO:0051287">
    <property type="term" value="F:NAD binding"/>
    <property type="evidence" value="ECO:0007669"/>
    <property type="project" value="InterPro"/>
</dbReference>
<feature type="binding site" evidence="10">
    <location>
        <position position="36"/>
    </location>
    <ligand>
        <name>NAD(+)</name>
        <dbReference type="ChEBI" id="CHEBI:57540"/>
    </ligand>
</feature>
<evidence type="ECO:0000256" key="5">
    <source>
        <dbReference type="ARBA" id="ARBA00023027"/>
    </source>
</evidence>
<dbReference type="AlphaFoldDB" id="A0A239DDU1"/>
<evidence type="ECO:0000256" key="10">
    <source>
        <dbReference type="PIRSR" id="PIRSR500134-3"/>
    </source>
</evidence>
<dbReference type="GO" id="GO:0000271">
    <property type="term" value="P:polysaccharide biosynthetic process"/>
    <property type="evidence" value="ECO:0007669"/>
    <property type="project" value="InterPro"/>
</dbReference>
<dbReference type="Pfam" id="PF03720">
    <property type="entry name" value="UDPG_MGDP_dh_C"/>
    <property type="match status" value="1"/>
</dbReference>
<feature type="binding site" evidence="9">
    <location>
        <position position="211"/>
    </location>
    <ligand>
        <name>substrate</name>
    </ligand>
</feature>
<dbReference type="Pfam" id="PF00984">
    <property type="entry name" value="UDPG_MGDP_dh"/>
    <property type="match status" value="1"/>
</dbReference>
<dbReference type="SUPFAM" id="SSF52413">
    <property type="entry name" value="UDP-glucose/GDP-mannose dehydrogenase C-terminal domain"/>
    <property type="match status" value="1"/>
</dbReference>
<dbReference type="InterPro" id="IPR036291">
    <property type="entry name" value="NAD(P)-bd_dom_sf"/>
</dbReference>
<dbReference type="Proteomes" id="UP000198304">
    <property type="component" value="Unassembled WGS sequence"/>
</dbReference>
<dbReference type="SUPFAM" id="SSF48179">
    <property type="entry name" value="6-phosphogluconate dehydrogenase C-terminal domain-like"/>
    <property type="match status" value="1"/>
</dbReference>
<dbReference type="InterPro" id="IPR014026">
    <property type="entry name" value="UDP-Glc/GDP-Man_DH_dimer"/>
</dbReference>
<evidence type="ECO:0000256" key="6">
    <source>
        <dbReference type="ARBA" id="ARBA00047473"/>
    </source>
</evidence>
<evidence type="ECO:0000259" key="11">
    <source>
        <dbReference type="SMART" id="SM00984"/>
    </source>
</evidence>
<dbReference type="Gene3D" id="1.20.5.100">
    <property type="entry name" value="Cytochrome c1, transmembrane anchor, C-terminal"/>
    <property type="match status" value="1"/>
</dbReference>
<dbReference type="InterPro" id="IPR036220">
    <property type="entry name" value="UDP-Glc/GDP-Man_DH_C_sf"/>
</dbReference>
<evidence type="ECO:0000256" key="2">
    <source>
        <dbReference type="ARBA" id="ARBA00006601"/>
    </source>
</evidence>
<dbReference type="NCBIfam" id="TIGR03026">
    <property type="entry name" value="NDP-sugDHase"/>
    <property type="match status" value="1"/>
</dbReference>
<dbReference type="SMART" id="SM00984">
    <property type="entry name" value="UDPG_MGDP_dh_C"/>
    <property type="match status" value="1"/>
</dbReference>